<gene>
    <name evidence="2" type="ORF">P168DRAFT_330885</name>
</gene>
<feature type="non-terminal residue" evidence="2">
    <location>
        <position position="1"/>
    </location>
</feature>
<proteinExistence type="predicted"/>
<sequence>RARPQAQPGPWPRPPRRPLTARGQLWTLSWPPRACPSHRRQLAGHAPRKVRVTAGKPGRLPPQAPGAAGPATRTRTRPAWSLQSSAEDSSPREVTLQSASQLPGVSPRGPSPAC</sequence>
<dbReference type="AlphaFoldDB" id="A0A2I1CQ14"/>
<protein>
    <submittedName>
        <fullName evidence="2">Uncharacterized protein</fullName>
    </submittedName>
</protein>
<feature type="region of interest" description="Disordered" evidence="1">
    <location>
        <begin position="1"/>
        <end position="114"/>
    </location>
</feature>
<feature type="compositionally biased region" description="Low complexity" evidence="1">
    <location>
        <begin position="65"/>
        <end position="79"/>
    </location>
</feature>
<keyword evidence="3" id="KW-1185">Reference proteome</keyword>
<name>A0A2I1CQ14_ASPC2</name>
<feature type="compositionally biased region" description="Basic residues" evidence="1">
    <location>
        <begin position="36"/>
        <end position="51"/>
    </location>
</feature>
<organism evidence="2 3">
    <name type="scientific">Aspergillus campestris (strain IBT 28561)</name>
    <dbReference type="NCBI Taxonomy" id="1392248"/>
    <lineage>
        <taxon>Eukaryota</taxon>
        <taxon>Fungi</taxon>
        <taxon>Dikarya</taxon>
        <taxon>Ascomycota</taxon>
        <taxon>Pezizomycotina</taxon>
        <taxon>Eurotiomycetes</taxon>
        <taxon>Eurotiomycetidae</taxon>
        <taxon>Eurotiales</taxon>
        <taxon>Aspergillaceae</taxon>
        <taxon>Aspergillus</taxon>
        <taxon>Aspergillus subgen. Circumdati</taxon>
    </lineage>
</organism>
<dbReference type="VEuPathDB" id="FungiDB:P168DRAFT_330885"/>
<evidence type="ECO:0000313" key="3">
    <source>
        <dbReference type="Proteomes" id="UP000234254"/>
    </source>
</evidence>
<dbReference type="EMBL" id="MSFM01000039">
    <property type="protein sequence ID" value="PKX99705.1"/>
    <property type="molecule type" value="Genomic_DNA"/>
</dbReference>
<dbReference type="Proteomes" id="UP000234254">
    <property type="component" value="Unassembled WGS sequence"/>
</dbReference>
<evidence type="ECO:0000256" key="1">
    <source>
        <dbReference type="SAM" id="MobiDB-lite"/>
    </source>
</evidence>
<reference evidence="2" key="1">
    <citation type="submission" date="2016-12" db="EMBL/GenBank/DDBJ databases">
        <title>The genomes of Aspergillus section Nigri reveals drivers in fungal speciation.</title>
        <authorList>
            <consortium name="DOE Joint Genome Institute"/>
            <person name="Vesth T.C."/>
            <person name="Nybo J."/>
            <person name="Theobald S."/>
            <person name="Brandl J."/>
            <person name="Frisvad J.C."/>
            <person name="Nielsen K.F."/>
            <person name="Lyhne E.K."/>
            <person name="Kogle M.E."/>
            <person name="Kuo A."/>
            <person name="Riley R."/>
            <person name="Clum A."/>
            <person name="Nolan M."/>
            <person name="Lipzen A."/>
            <person name="Salamov A."/>
            <person name="Henrissat B."/>
            <person name="Wiebenga A."/>
            <person name="De vries R.P."/>
            <person name="Grigoriev I.V."/>
            <person name="Mortensen U.H."/>
            <person name="Andersen M.R."/>
            <person name="Baker S.E."/>
        </authorList>
    </citation>
    <scope>NUCLEOTIDE SEQUENCE</scope>
    <source>
        <strain evidence="2">IBT 28561</strain>
    </source>
</reference>
<comment type="caution">
    <text evidence="2">The sequence shown here is derived from an EMBL/GenBank/DDBJ whole genome shotgun (WGS) entry which is preliminary data.</text>
</comment>
<accession>A0A2I1CQ14</accession>
<evidence type="ECO:0000313" key="2">
    <source>
        <dbReference type="EMBL" id="PKX99705.1"/>
    </source>
</evidence>